<dbReference type="AlphaFoldDB" id="A0AA41Z7K8"/>
<dbReference type="InterPro" id="IPR012495">
    <property type="entry name" value="TadE-like_dom"/>
</dbReference>
<organism evidence="3 4">
    <name type="scientific">Lichenifustis flavocetrariae</name>
    <dbReference type="NCBI Taxonomy" id="2949735"/>
    <lineage>
        <taxon>Bacteria</taxon>
        <taxon>Pseudomonadati</taxon>
        <taxon>Pseudomonadota</taxon>
        <taxon>Alphaproteobacteria</taxon>
        <taxon>Hyphomicrobiales</taxon>
        <taxon>Lichenihabitantaceae</taxon>
        <taxon>Lichenifustis</taxon>
    </lineage>
</organism>
<dbReference type="RefSeq" id="WP_282588323.1">
    <property type="nucleotide sequence ID" value="NZ_JAMOIM010000036.1"/>
</dbReference>
<feature type="domain" description="TadE-like" evidence="2">
    <location>
        <begin position="22"/>
        <end position="64"/>
    </location>
</feature>
<feature type="transmembrane region" description="Helical" evidence="1">
    <location>
        <begin position="23"/>
        <end position="43"/>
    </location>
</feature>
<gene>
    <name evidence="3" type="ORF">M8523_28755</name>
</gene>
<comment type="caution">
    <text evidence="3">The sequence shown here is derived from an EMBL/GenBank/DDBJ whole genome shotgun (WGS) entry which is preliminary data.</text>
</comment>
<keyword evidence="1" id="KW-0812">Transmembrane</keyword>
<evidence type="ECO:0000259" key="2">
    <source>
        <dbReference type="Pfam" id="PF07811"/>
    </source>
</evidence>
<dbReference type="EMBL" id="JAMOIM010000036">
    <property type="protein sequence ID" value="MCW6511948.1"/>
    <property type="molecule type" value="Genomic_DNA"/>
</dbReference>
<keyword evidence="1" id="KW-0472">Membrane</keyword>
<dbReference type="Proteomes" id="UP001165667">
    <property type="component" value="Unassembled WGS sequence"/>
</dbReference>
<evidence type="ECO:0000256" key="1">
    <source>
        <dbReference type="SAM" id="Phobius"/>
    </source>
</evidence>
<keyword evidence="1" id="KW-1133">Transmembrane helix</keyword>
<accession>A0AA41Z7K8</accession>
<evidence type="ECO:0000313" key="4">
    <source>
        <dbReference type="Proteomes" id="UP001165667"/>
    </source>
</evidence>
<sequence>MRSPSGVVRAKTMRNLADCQEGAAILEFVLVLPILLALLGAAFELGRALLFREAMIEAVRGGARTLARVPDPTCLNICTPGAARAVAMTRNAIVENTGLLPAAISVAAQWEPGSPTVTMQARLTLDSDMLRFVGLGPLLTLSAVHQEQRIAE</sequence>
<reference evidence="3" key="1">
    <citation type="submission" date="2022-05" db="EMBL/GenBank/DDBJ databases">
        <authorList>
            <person name="Pankratov T."/>
        </authorList>
    </citation>
    <scope>NUCLEOTIDE SEQUENCE</scope>
    <source>
        <strain evidence="3">BP6-180914</strain>
    </source>
</reference>
<name>A0AA41Z7K8_9HYPH</name>
<dbReference type="Pfam" id="PF07811">
    <property type="entry name" value="TadE"/>
    <property type="match status" value="1"/>
</dbReference>
<evidence type="ECO:0000313" key="3">
    <source>
        <dbReference type="EMBL" id="MCW6511948.1"/>
    </source>
</evidence>
<proteinExistence type="predicted"/>
<protein>
    <submittedName>
        <fullName evidence="3">Pilus assembly protein</fullName>
    </submittedName>
</protein>
<keyword evidence="4" id="KW-1185">Reference proteome</keyword>